<comment type="caution">
    <text evidence="2">The sequence shown here is derived from an EMBL/GenBank/DDBJ whole genome shotgun (WGS) entry which is preliminary data.</text>
</comment>
<evidence type="ECO:0000313" key="3">
    <source>
        <dbReference type="Proteomes" id="UP001476282"/>
    </source>
</evidence>
<proteinExistence type="predicted"/>
<name>A0ABP9UN50_9BACT</name>
<evidence type="ECO:0008006" key="4">
    <source>
        <dbReference type="Google" id="ProtNLM"/>
    </source>
</evidence>
<dbReference type="EMBL" id="BAABRI010000011">
    <property type="protein sequence ID" value="GAA5483013.1"/>
    <property type="molecule type" value="Genomic_DNA"/>
</dbReference>
<keyword evidence="1" id="KW-0472">Membrane</keyword>
<evidence type="ECO:0000256" key="1">
    <source>
        <dbReference type="SAM" id="Phobius"/>
    </source>
</evidence>
<dbReference type="Proteomes" id="UP001476282">
    <property type="component" value="Unassembled WGS sequence"/>
</dbReference>
<accession>A0ABP9UN50</accession>
<reference evidence="2 3" key="1">
    <citation type="submission" date="2024-02" db="EMBL/GenBank/DDBJ databases">
        <title>Haloferula sargassicola NBRC 104335.</title>
        <authorList>
            <person name="Ichikawa N."/>
            <person name="Katano-Makiyama Y."/>
            <person name="Hidaka K."/>
        </authorList>
    </citation>
    <scope>NUCLEOTIDE SEQUENCE [LARGE SCALE GENOMIC DNA]</scope>
    <source>
        <strain evidence="2 3">NBRC 104335</strain>
    </source>
</reference>
<evidence type="ECO:0000313" key="2">
    <source>
        <dbReference type="EMBL" id="GAA5483013.1"/>
    </source>
</evidence>
<dbReference type="RefSeq" id="WP_353567138.1">
    <property type="nucleotide sequence ID" value="NZ_BAABRI010000011.1"/>
</dbReference>
<feature type="transmembrane region" description="Helical" evidence="1">
    <location>
        <begin position="22"/>
        <end position="45"/>
    </location>
</feature>
<keyword evidence="3" id="KW-1185">Reference proteome</keyword>
<organism evidence="2 3">
    <name type="scientific">Haloferula sargassicola</name>
    <dbReference type="NCBI Taxonomy" id="490096"/>
    <lineage>
        <taxon>Bacteria</taxon>
        <taxon>Pseudomonadati</taxon>
        <taxon>Verrucomicrobiota</taxon>
        <taxon>Verrucomicrobiia</taxon>
        <taxon>Verrucomicrobiales</taxon>
        <taxon>Verrucomicrobiaceae</taxon>
        <taxon>Haloferula</taxon>
    </lineage>
</organism>
<keyword evidence="1" id="KW-1133">Transmembrane helix</keyword>
<keyword evidence="1" id="KW-0812">Transmembrane</keyword>
<sequence length="62" mass="6932">MLDTLLSCATCSVNFKDDANAASWSILFLLAVIVPVLGGVIWCMVRIARREEENLDPELRDH</sequence>
<protein>
    <recommendedName>
        <fullName evidence="4">Cardiolipin synthase N-terminal domain-containing protein</fullName>
    </recommendedName>
</protein>
<gene>
    <name evidence="2" type="ORF">Hsar01_02240</name>
</gene>